<dbReference type="Pfam" id="PF18697">
    <property type="entry name" value="MLVIN_C"/>
    <property type="match status" value="1"/>
</dbReference>
<feature type="domain" description="Murine leukemia virus integrase C-terminal" evidence="7">
    <location>
        <begin position="69"/>
        <end position="105"/>
    </location>
</feature>
<evidence type="ECO:0000256" key="2">
    <source>
        <dbReference type="ARBA" id="ARBA00022695"/>
    </source>
</evidence>
<dbReference type="GO" id="GO:0003676">
    <property type="term" value="F:nucleic acid binding"/>
    <property type="evidence" value="ECO:0007669"/>
    <property type="project" value="InterPro"/>
</dbReference>
<dbReference type="GO" id="GO:0004519">
    <property type="term" value="F:endonuclease activity"/>
    <property type="evidence" value="ECO:0007669"/>
    <property type="project" value="UniProtKB-KW"/>
</dbReference>
<keyword evidence="2" id="KW-0548">Nucleotidyltransferase</keyword>
<organism evidence="8 9">
    <name type="scientific">Cnephaeus nilssonii</name>
    <name type="common">Northern bat</name>
    <name type="synonym">Eptesicus nilssonii</name>
    <dbReference type="NCBI Taxonomy" id="3371016"/>
    <lineage>
        <taxon>Eukaryota</taxon>
        <taxon>Metazoa</taxon>
        <taxon>Chordata</taxon>
        <taxon>Craniata</taxon>
        <taxon>Vertebrata</taxon>
        <taxon>Euteleostomi</taxon>
        <taxon>Mammalia</taxon>
        <taxon>Eutheria</taxon>
        <taxon>Laurasiatheria</taxon>
        <taxon>Chiroptera</taxon>
        <taxon>Yangochiroptera</taxon>
        <taxon>Vespertilionidae</taxon>
        <taxon>Cnephaeus</taxon>
    </lineage>
</organism>
<evidence type="ECO:0000256" key="6">
    <source>
        <dbReference type="SAM" id="MobiDB-lite"/>
    </source>
</evidence>
<keyword evidence="3" id="KW-0540">Nuclease</keyword>
<feature type="region of interest" description="Disordered" evidence="6">
    <location>
        <begin position="129"/>
        <end position="203"/>
    </location>
</feature>
<keyword evidence="5" id="KW-0378">Hydrolase</keyword>
<dbReference type="GO" id="GO:0016779">
    <property type="term" value="F:nucleotidyltransferase activity"/>
    <property type="evidence" value="ECO:0007669"/>
    <property type="project" value="UniProtKB-KW"/>
</dbReference>
<comment type="caution">
    <text evidence="8">The sequence shown here is derived from an EMBL/GenBank/DDBJ whole genome shotgun (WGS) entry which is preliminary data.</text>
</comment>
<dbReference type="InterPro" id="IPR040643">
    <property type="entry name" value="MLVIN_C"/>
</dbReference>
<keyword evidence="9" id="KW-1185">Reference proteome</keyword>
<dbReference type="EMBL" id="JAULJE010000004">
    <property type="protein sequence ID" value="KAK1343653.1"/>
    <property type="molecule type" value="Genomic_DNA"/>
</dbReference>
<feature type="compositionally biased region" description="Basic residues" evidence="6">
    <location>
        <begin position="185"/>
        <end position="195"/>
    </location>
</feature>
<dbReference type="Gene3D" id="3.30.420.10">
    <property type="entry name" value="Ribonuclease H-like superfamily/Ribonuclease H"/>
    <property type="match status" value="1"/>
</dbReference>
<feature type="compositionally biased region" description="Polar residues" evidence="6">
    <location>
        <begin position="139"/>
        <end position="156"/>
    </location>
</feature>
<evidence type="ECO:0000256" key="4">
    <source>
        <dbReference type="ARBA" id="ARBA00022759"/>
    </source>
</evidence>
<dbReference type="GO" id="GO:0016787">
    <property type="term" value="F:hydrolase activity"/>
    <property type="evidence" value="ECO:0007669"/>
    <property type="project" value="UniProtKB-KW"/>
</dbReference>
<accession>A0AA40I5Y2</accession>
<evidence type="ECO:0000313" key="9">
    <source>
        <dbReference type="Proteomes" id="UP001177744"/>
    </source>
</evidence>
<evidence type="ECO:0000256" key="1">
    <source>
        <dbReference type="ARBA" id="ARBA00022679"/>
    </source>
</evidence>
<dbReference type="Gene3D" id="2.30.30.850">
    <property type="match status" value="1"/>
</dbReference>
<keyword evidence="4" id="KW-0255">Endonuclease</keyword>
<evidence type="ECO:0000256" key="3">
    <source>
        <dbReference type="ARBA" id="ARBA00022722"/>
    </source>
</evidence>
<evidence type="ECO:0000256" key="5">
    <source>
        <dbReference type="ARBA" id="ARBA00022801"/>
    </source>
</evidence>
<dbReference type="InterPro" id="IPR036397">
    <property type="entry name" value="RNaseH_sf"/>
</dbReference>
<dbReference type="Proteomes" id="UP001177744">
    <property type="component" value="Unassembled WGS sequence"/>
</dbReference>
<proteinExistence type="predicted"/>
<evidence type="ECO:0000259" key="7">
    <source>
        <dbReference type="Pfam" id="PF18697"/>
    </source>
</evidence>
<protein>
    <recommendedName>
        <fullName evidence="7">Murine leukemia virus integrase C-terminal domain-containing protein</fullName>
    </recommendedName>
</protein>
<evidence type="ECO:0000313" key="8">
    <source>
        <dbReference type="EMBL" id="KAK1343653.1"/>
    </source>
</evidence>
<gene>
    <name evidence="8" type="ORF">QTO34_014206</name>
</gene>
<reference evidence="8" key="1">
    <citation type="submission" date="2023-06" db="EMBL/GenBank/DDBJ databases">
        <title>Reference genome for the Northern bat (Eptesicus nilssonii), a most northern bat species.</title>
        <authorList>
            <person name="Laine V.N."/>
            <person name="Pulliainen A.T."/>
            <person name="Lilley T.M."/>
        </authorList>
    </citation>
    <scope>NUCLEOTIDE SEQUENCE</scope>
    <source>
        <strain evidence="8">BLF_Eptnil</strain>
        <tissue evidence="8">Kidney</tissue>
    </source>
</reference>
<sequence>MNGILKLHLTKLSTQTQLPWLRLLPLALIKIRSTSHKPHMLSPFELMYGECAEAILPQATQEKPNTHISPGNYVFLKTLKPKSLTPSWTGPHFILLTTPTAAKLRSAVQLLTSSLGRLLISPASMIRSVQPAPPPLGDTKTQPAPSLSSPARQGSQPHDLVPGQGVQPQVPWPWPVPHSLTQTRRATRPQNRRTTKPINAPPEAIFFLNGNKELLPGGGPRAGENAGG</sequence>
<keyword evidence="1" id="KW-0808">Transferase</keyword>
<dbReference type="AlphaFoldDB" id="A0AA40I5Y2"/>
<name>A0AA40I5Y2_CNENI</name>